<accession>A0A6F8XQS8</accession>
<dbReference type="EMBL" id="AP022870">
    <property type="protein sequence ID" value="BCB76166.1"/>
    <property type="molecule type" value="Genomic_DNA"/>
</dbReference>
<feature type="compositionally biased region" description="Basic and acidic residues" evidence="1">
    <location>
        <begin position="1"/>
        <end position="19"/>
    </location>
</feature>
<organism evidence="2 3">
    <name type="scientific">Phytohabitans flavus</name>
    <dbReference type="NCBI Taxonomy" id="1076124"/>
    <lineage>
        <taxon>Bacteria</taxon>
        <taxon>Bacillati</taxon>
        <taxon>Actinomycetota</taxon>
        <taxon>Actinomycetes</taxon>
        <taxon>Micromonosporales</taxon>
        <taxon>Micromonosporaceae</taxon>
    </lineage>
</organism>
<feature type="compositionally biased region" description="Basic and acidic residues" evidence="1">
    <location>
        <begin position="38"/>
        <end position="58"/>
    </location>
</feature>
<protein>
    <submittedName>
        <fullName evidence="2">Uncharacterized protein</fullName>
    </submittedName>
</protein>
<dbReference type="Proteomes" id="UP000502508">
    <property type="component" value="Chromosome"/>
</dbReference>
<reference evidence="2 3" key="2">
    <citation type="submission" date="2020-03" db="EMBL/GenBank/DDBJ databases">
        <authorList>
            <person name="Ichikawa N."/>
            <person name="Kimura A."/>
            <person name="Kitahashi Y."/>
            <person name="Uohara A."/>
        </authorList>
    </citation>
    <scope>NUCLEOTIDE SEQUENCE [LARGE SCALE GENOMIC DNA]</scope>
    <source>
        <strain evidence="2 3">NBRC 107702</strain>
    </source>
</reference>
<dbReference type="AlphaFoldDB" id="A0A6F8XQS8"/>
<evidence type="ECO:0000313" key="2">
    <source>
        <dbReference type="EMBL" id="BCB76166.1"/>
    </source>
</evidence>
<proteinExistence type="predicted"/>
<keyword evidence="3" id="KW-1185">Reference proteome</keyword>
<evidence type="ECO:0000313" key="3">
    <source>
        <dbReference type="Proteomes" id="UP000502508"/>
    </source>
</evidence>
<sequence length="106" mass="12091">MVAGERPEVGHHRVDRIAPFEENEPPLTAEAPRHLAHPRSEIRVRDRPGGRDQGRPVTERSQVLYKRDSMERGCHVPELKQALPKSDLPGKSHIVSWENDCQAYPQ</sequence>
<name>A0A6F8XQS8_9ACTN</name>
<feature type="region of interest" description="Disordered" evidence="1">
    <location>
        <begin position="1"/>
        <end position="72"/>
    </location>
</feature>
<dbReference type="KEGG" id="pfla:Pflav_025760"/>
<evidence type="ECO:0000256" key="1">
    <source>
        <dbReference type="SAM" id="MobiDB-lite"/>
    </source>
</evidence>
<reference evidence="2 3" key="1">
    <citation type="submission" date="2020-03" db="EMBL/GenBank/DDBJ databases">
        <title>Whole genome shotgun sequence of Phytohabitans flavus NBRC 107702.</title>
        <authorList>
            <person name="Komaki H."/>
            <person name="Tamura T."/>
        </authorList>
    </citation>
    <scope>NUCLEOTIDE SEQUENCE [LARGE SCALE GENOMIC DNA]</scope>
    <source>
        <strain evidence="2 3">NBRC 107702</strain>
    </source>
</reference>
<gene>
    <name evidence="2" type="ORF">Pflav_025760</name>
</gene>